<keyword evidence="2" id="KW-1185">Reference proteome</keyword>
<organism evidence="1 2">
    <name type="scientific">Marasmius tenuissimus</name>
    <dbReference type="NCBI Taxonomy" id="585030"/>
    <lineage>
        <taxon>Eukaryota</taxon>
        <taxon>Fungi</taxon>
        <taxon>Dikarya</taxon>
        <taxon>Basidiomycota</taxon>
        <taxon>Agaricomycotina</taxon>
        <taxon>Agaricomycetes</taxon>
        <taxon>Agaricomycetidae</taxon>
        <taxon>Agaricales</taxon>
        <taxon>Marasmiineae</taxon>
        <taxon>Marasmiaceae</taxon>
        <taxon>Marasmius</taxon>
    </lineage>
</organism>
<dbReference type="EMBL" id="JBBXMP010000677">
    <property type="protein sequence ID" value="KAL0057128.1"/>
    <property type="molecule type" value="Genomic_DNA"/>
</dbReference>
<dbReference type="Proteomes" id="UP001437256">
    <property type="component" value="Unassembled WGS sequence"/>
</dbReference>
<proteinExistence type="predicted"/>
<protein>
    <submittedName>
        <fullName evidence="1">Uncharacterized protein</fullName>
    </submittedName>
</protein>
<gene>
    <name evidence="1" type="ORF">AAF712_016247</name>
</gene>
<evidence type="ECO:0000313" key="2">
    <source>
        <dbReference type="Proteomes" id="UP001437256"/>
    </source>
</evidence>
<comment type="caution">
    <text evidence="1">The sequence shown here is derived from an EMBL/GenBank/DDBJ whole genome shotgun (WGS) entry which is preliminary data.</text>
</comment>
<sequence>MQTGLLTGDSGAPDEWDIFFYDFPSYISDDPSTDPVLNSRPIAHLEQADDLAEMSLQVTALQRKLVGSEEWANDNSAVISAPKSRWMLLGKMIQAQWRMPYFHLDGRELECVDHHAYVGIHFNSTSRRDSYFTLRYETRSQKAANTLAATFAVQDRIGPLLVREGRQLYMARIDPHLPLRGDCRYQPQTD</sequence>
<name>A0ABR2Z768_9AGAR</name>
<accession>A0ABR2Z768</accession>
<reference evidence="1 2" key="1">
    <citation type="submission" date="2024-05" db="EMBL/GenBank/DDBJ databases">
        <title>A draft genome resource for the thread blight pathogen Marasmius tenuissimus strain MS-2.</title>
        <authorList>
            <person name="Yulfo-Soto G.E."/>
            <person name="Baruah I.K."/>
            <person name="Amoako-Attah I."/>
            <person name="Bukari Y."/>
            <person name="Meinhardt L.W."/>
            <person name="Bailey B.A."/>
            <person name="Cohen S.P."/>
        </authorList>
    </citation>
    <scope>NUCLEOTIDE SEQUENCE [LARGE SCALE GENOMIC DNA]</scope>
    <source>
        <strain evidence="1 2">MS-2</strain>
    </source>
</reference>
<evidence type="ECO:0000313" key="1">
    <source>
        <dbReference type="EMBL" id="KAL0057128.1"/>
    </source>
</evidence>